<sequence>MVPLLILLPAIVLHSPLIMISTLGHLTVSCCAISCVFIGICLKLLFTHSNRCILTAQLTSLGVLSFIEIAPHLLYRKGVNNVDPSKGSHGIEYTPRK</sequence>
<reference evidence="2" key="1">
    <citation type="journal article" date="2020" name="New Phytol.">
        <title>Comparative genomics reveals dynamic genome evolution in host specialist ectomycorrhizal fungi.</title>
        <authorList>
            <person name="Lofgren L.A."/>
            <person name="Nguyen N.H."/>
            <person name="Vilgalys R."/>
            <person name="Ruytinx J."/>
            <person name="Liao H.L."/>
            <person name="Branco S."/>
            <person name="Kuo A."/>
            <person name="LaButti K."/>
            <person name="Lipzen A."/>
            <person name="Andreopoulos W."/>
            <person name="Pangilinan J."/>
            <person name="Riley R."/>
            <person name="Hundley H."/>
            <person name="Na H."/>
            <person name="Barry K."/>
            <person name="Grigoriev I.V."/>
            <person name="Stajich J.E."/>
            <person name="Kennedy P.G."/>
        </authorList>
    </citation>
    <scope>NUCLEOTIDE SEQUENCE</scope>
    <source>
        <strain evidence="2">S12</strain>
    </source>
</reference>
<gene>
    <name evidence="2" type="ORF">HD556DRAFT_482736</name>
</gene>
<keyword evidence="1" id="KW-0812">Transmembrane</keyword>
<dbReference type="GeneID" id="64604500"/>
<accession>A0A9P7J5Z3</accession>
<feature type="transmembrane region" description="Helical" evidence="1">
    <location>
        <begin position="53"/>
        <end position="75"/>
    </location>
</feature>
<keyword evidence="1" id="KW-1133">Transmembrane helix</keyword>
<keyword evidence="3" id="KW-1185">Reference proteome</keyword>
<dbReference type="EMBL" id="JABBWE010000003">
    <property type="protein sequence ID" value="KAG1804805.1"/>
    <property type="molecule type" value="Genomic_DNA"/>
</dbReference>
<dbReference type="AlphaFoldDB" id="A0A9P7J5Z3"/>
<feature type="transmembrane region" description="Helical" evidence="1">
    <location>
        <begin position="26"/>
        <end position="46"/>
    </location>
</feature>
<dbReference type="RefSeq" id="XP_041166420.1">
    <property type="nucleotide sequence ID" value="XM_041310736.1"/>
</dbReference>
<organism evidence="2 3">
    <name type="scientific">Suillus plorans</name>
    <dbReference type="NCBI Taxonomy" id="116603"/>
    <lineage>
        <taxon>Eukaryota</taxon>
        <taxon>Fungi</taxon>
        <taxon>Dikarya</taxon>
        <taxon>Basidiomycota</taxon>
        <taxon>Agaricomycotina</taxon>
        <taxon>Agaricomycetes</taxon>
        <taxon>Agaricomycetidae</taxon>
        <taxon>Boletales</taxon>
        <taxon>Suillineae</taxon>
        <taxon>Suillaceae</taxon>
        <taxon>Suillus</taxon>
    </lineage>
</organism>
<evidence type="ECO:0000256" key="1">
    <source>
        <dbReference type="SAM" id="Phobius"/>
    </source>
</evidence>
<name>A0A9P7J5Z3_9AGAM</name>
<protein>
    <submittedName>
        <fullName evidence="2">Uncharacterized protein</fullName>
    </submittedName>
</protein>
<evidence type="ECO:0000313" key="2">
    <source>
        <dbReference type="EMBL" id="KAG1804805.1"/>
    </source>
</evidence>
<proteinExistence type="predicted"/>
<keyword evidence="1" id="KW-0472">Membrane</keyword>
<comment type="caution">
    <text evidence="2">The sequence shown here is derived from an EMBL/GenBank/DDBJ whole genome shotgun (WGS) entry which is preliminary data.</text>
</comment>
<evidence type="ECO:0000313" key="3">
    <source>
        <dbReference type="Proteomes" id="UP000719766"/>
    </source>
</evidence>
<dbReference type="Proteomes" id="UP000719766">
    <property type="component" value="Unassembled WGS sequence"/>
</dbReference>